<dbReference type="PANTHER" id="PTHR23155">
    <property type="entry name" value="DISEASE RESISTANCE PROTEIN RP"/>
    <property type="match status" value="1"/>
</dbReference>
<dbReference type="Gene3D" id="1.10.10.10">
    <property type="entry name" value="Winged helix-like DNA-binding domain superfamily/Winged helix DNA-binding domain"/>
    <property type="match status" value="1"/>
</dbReference>
<evidence type="ECO:0000256" key="9">
    <source>
        <dbReference type="ARBA" id="ARBA00023015"/>
    </source>
</evidence>
<reference evidence="17" key="2">
    <citation type="submission" date="2015-07" db="EMBL/GenBank/DDBJ databases">
        <authorList>
            <person name="Noorani M."/>
        </authorList>
    </citation>
    <scope>NUCLEOTIDE SEQUENCE</scope>
    <source>
        <strain evidence="17">Yugu1</strain>
    </source>
</reference>
<evidence type="ECO:0000259" key="16">
    <source>
        <dbReference type="PROSITE" id="PS50811"/>
    </source>
</evidence>
<dbReference type="PRINTS" id="PR00364">
    <property type="entry name" value="DISEASERSIST"/>
</dbReference>
<comment type="subcellular location">
    <subcellularLocation>
        <location evidence="1">Nucleus</location>
    </subcellularLocation>
</comment>
<dbReference type="InterPro" id="IPR042197">
    <property type="entry name" value="Apaf_helical"/>
</dbReference>
<feature type="compositionally biased region" description="Basic and acidic residues" evidence="15">
    <location>
        <begin position="1146"/>
        <end position="1156"/>
    </location>
</feature>
<dbReference type="GO" id="GO:0046872">
    <property type="term" value="F:metal ion binding"/>
    <property type="evidence" value="ECO:0007669"/>
    <property type="project" value="UniProtKB-KW"/>
</dbReference>
<keyword evidence="10" id="KW-0175">Coiled coil</keyword>
<feature type="compositionally biased region" description="Basic and acidic residues" evidence="15">
    <location>
        <begin position="1307"/>
        <end position="1317"/>
    </location>
</feature>
<organism evidence="17">
    <name type="scientific">Setaria italica</name>
    <name type="common">Foxtail millet</name>
    <name type="synonym">Panicum italicum</name>
    <dbReference type="NCBI Taxonomy" id="4555"/>
    <lineage>
        <taxon>Eukaryota</taxon>
        <taxon>Viridiplantae</taxon>
        <taxon>Streptophyta</taxon>
        <taxon>Embryophyta</taxon>
        <taxon>Tracheophyta</taxon>
        <taxon>Spermatophyta</taxon>
        <taxon>Magnoliopsida</taxon>
        <taxon>Liliopsida</taxon>
        <taxon>Poales</taxon>
        <taxon>Poaceae</taxon>
        <taxon>PACMAD clade</taxon>
        <taxon>Panicoideae</taxon>
        <taxon>Panicodae</taxon>
        <taxon>Paniceae</taxon>
        <taxon>Cenchrinae</taxon>
        <taxon>Setaria</taxon>
    </lineage>
</organism>
<feature type="compositionally biased region" description="Polar residues" evidence="15">
    <location>
        <begin position="1093"/>
        <end position="1111"/>
    </location>
</feature>
<dbReference type="Pfam" id="PF23559">
    <property type="entry name" value="WHD_DRP"/>
    <property type="match status" value="1"/>
</dbReference>
<evidence type="ECO:0000256" key="10">
    <source>
        <dbReference type="ARBA" id="ARBA00023054"/>
    </source>
</evidence>
<keyword evidence="13" id="KW-0539">Nucleus</keyword>
<evidence type="ECO:0000256" key="7">
    <source>
        <dbReference type="ARBA" id="ARBA00022821"/>
    </source>
</evidence>
<dbReference type="Gene3D" id="3.40.50.300">
    <property type="entry name" value="P-loop containing nucleotide triphosphate hydrolases"/>
    <property type="match status" value="1"/>
</dbReference>
<evidence type="ECO:0000256" key="12">
    <source>
        <dbReference type="ARBA" id="ARBA00023163"/>
    </source>
</evidence>
<keyword evidence="9" id="KW-0805">Transcription regulation</keyword>
<dbReference type="InterPro" id="IPR041118">
    <property type="entry name" value="Rx_N"/>
</dbReference>
<evidence type="ECO:0000256" key="15">
    <source>
        <dbReference type="SAM" id="MobiDB-lite"/>
    </source>
</evidence>
<dbReference type="GO" id="GO:0043531">
    <property type="term" value="F:ADP binding"/>
    <property type="evidence" value="ECO:0007669"/>
    <property type="project" value="InterPro"/>
</dbReference>
<dbReference type="InterPro" id="IPR036388">
    <property type="entry name" value="WH-like_DNA-bd_sf"/>
</dbReference>
<dbReference type="PANTHER" id="PTHR23155:SF1228">
    <property type="entry name" value="NB-ARC DOMAIN CONTAINING PROTEIN, EXPRESSED"/>
    <property type="match status" value="1"/>
</dbReference>
<keyword evidence="3" id="KW-0433">Leucine-rich repeat</keyword>
<dbReference type="SUPFAM" id="SSF118290">
    <property type="entry name" value="WRKY DNA-binding domain"/>
    <property type="match status" value="2"/>
</dbReference>
<dbReference type="InterPro" id="IPR055414">
    <property type="entry name" value="LRR_R13L4/SHOC2-like"/>
</dbReference>
<feature type="domain" description="WRKY" evidence="16">
    <location>
        <begin position="1181"/>
        <end position="1243"/>
    </location>
</feature>
<evidence type="ECO:0000256" key="2">
    <source>
        <dbReference type="ARBA" id="ARBA00008894"/>
    </source>
</evidence>
<dbReference type="InterPro" id="IPR044974">
    <property type="entry name" value="Disease_R_plants"/>
</dbReference>
<dbReference type="FunFam" id="1.10.10.10:FF:000322">
    <property type="entry name" value="Probable disease resistance protein At1g63360"/>
    <property type="match status" value="1"/>
</dbReference>
<dbReference type="GO" id="GO:0043565">
    <property type="term" value="F:sequence-specific DNA binding"/>
    <property type="evidence" value="ECO:0007669"/>
    <property type="project" value="InterPro"/>
</dbReference>
<dbReference type="Pfam" id="PF00931">
    <property type="entry name" value="NB-ARC"/>
    <property type="match status" value="1"/>
</dbReference>
<keyword evidence="8" id="KW-0862">Zinc</keyword>
<keyword evidence="5" id="KW-0677">Repeat</keyword>
<keyword evidence="12" id="KW-0804">Transcription</keyword>
<keyword evidence="4" id="KW-0479">Metal-binding</keyword>
<dbReference type="Gene3D" id="1.20.5.4130">
    <property type="match status" value="1"/>
</dbReference>
<dbReference type="InterPro" id="IPR058922">
    <property type="entry name" value="WHD_DRP"/>
</dbReference>
<dbReference type="GO" id="GO:0042742">
    <property type="term" value="P:defense response to bacterium"/>
    <property type="evidence" value="ECO:0007669"/>
    <property type="project" value="UniProtKB-ARBA"/>
</dbReference>
<comment type="similarity">
    <text evidence="2">Belongs to the disease resistance NB-LRR family.</text>
</comment>
<name>A0A368S5X3_SETIT</name>
<evidence type="ECO:0000256" key="14">
    <source>
        <dbReference type="ARBA" id="ARBA00061157"/>
    </source>
</evidence>
<sequence length="1358" mass="151493">MEVQMFSSSLGAMGSLLGKLRSLLVSPGDQLPEPLKPQDKLELLKQDLEEIHTLLMDLSRVEAPKTMAKLWMNQVRELSYDIEDCIDKMMHPPSNTGEENRFDVEEFNTLMKQASDARKRYHRYDLGRWASNPTFRVVNRQVWVPTMDLVGIGDSRANLINLLSNEAEKLMKVISVLGPVGVGKTTLAKEVYRQMRGQFKCRAFVRASKTPDTRRLLRSIISQIQRHQQPPHGLPVQELIDYIRKHLQQKRYFIIIDGLWETISWDIVNGAFPEGIDCSRILITTDFEEVALECSDYQSDCIFKMEPLSRNNSRELFLNRLFGSKHECTEQLKDVSEKIIEKCGGLPLATICIASILVSQSDNSELWLHVNECLSSFIRKNLTSEGMLSEIVGMSYNSLSDHLKTCLLYLSMYPEGYTFLKTDLVKQWMAEGFISAVEGKDTGEVAEFYFDELVCRGLILPNCIGFSDEDIFYTVHSTVFEVIRCKSMEENFATVIDYSEAITKLSAKVRRLSLTFSSAKYATKPDGIALSELRSLTFYGLVNCLPSIMEFKLLRVLILEFWGDKEELDIIGINKLFQLRYLRIRTDMTVKLPASMQELLCLETLEMYARVTTFPSDAFVLPRLLHLCLHDVINVPEGIGHMRSLRTLQCFDLSRISNGIVWSLNEMTNLRDLRLTCTTASREHHLKSNLIALISCLEKLGNLKTMILAPSASCTSINLCCSGIVSSLPISLGRLELLPPICIFSRLPLCMGQLQKLRILKIVLGELTGSDIYSIGRLQELTILSLYVRQPTGELIVVNRAAFPVLKCFKLRCAIMRLAFQADAMPGLQSLKLEFNAHSGEQNGNMLAGIEHLLNLQEVTGRIGAAPGAEESDRVGAESVFKDAISKHSRLISFNLRIVHSVDQEIPQFADTPESCSGSDETLNCSSISDGINEVHEVDTVQELLPFNNASSTDNIVLLPKYQMAPVGEKAATSTTLPQPIPPGYGCQEQPSDGNTAAFSVPFQMTSSDVTTAIAPHHVVGSNTLSECRSSDDGYSWRKYGQKLVKGIREHPRSYYRCTFPNCPTKKRVERSALDGQIIEIVYNGTHNHDKPQNTSRGGSSMAAQPMQSGGSEAFEGKFGGMSGRNDEVGVSSSRAGNSEFDEHEEDFKRLRKDNEGEGISMSGSRTTMVHEPRVALVTRSAIDILDDGFRWRKYGKKMVKENPYPRSYYKCLMAGCSVRKHVERSSRDPSTVITTYKGKHNHGPLYPPPAMANQSSGAGQQQHAHGFGGQGWKGVSGSASGQGTVGGSFVASTPDGVELELTPRALAKEEPKEDALSRCSPSILEHEENQGPPLPSVHETWSFQREIDVQDEVKPAV</sequence>
<feature type="compositionally biased region" description="Low complexity" evidence="15">
    <location>
        <begin position="1255"/>
        <end position="1266"/>
    </location>
</feature>
<dbReference type="InterPro" id="IPR002182">
    <property type="entry name" value="NB-ARC"/>
</dbReference>
<keyword evidence="7" id="KW-0611">Plant defense</keyword>
<dbReference type="PROSITE" id="PS50811">
    <property type="entry name" value="WRKY"/>
    <property type="match status" value="2"/>
</dbReference>
<dbReference type="Gene3D" id="1.10.8.430">
    <property type="entry name" value="Helical domain of apoptotic protease-activating factors"/>
    <property type="match status" value="1"/>
</dbReference>
<dbReference type="Gene3D" id="2.20.25.80">
    <property type="entry name" value="WRKY domain"/>
    <property type="match status" value="2"/>
</dbReference>
<evidence type="ECO:0000256" key="3">
    <source>
        <dbReference type="ARBA" id="ARBA00022614"/>
    </source>
</evidence>
<dbReference type="Pfam" id="PF23598">
    <property type="entry name" value="LRR_14"/>
    <property type="match status" value="1"/>
</dbReference>
<dbReference type="InterPro" id="IPR032675">
    <property type="entry name" value="LRR_dom_sf"/>
</dbReference>
<evidence type="ECO:0000256" key="13">
    <source>
        <dbReference type="ARBA" id="ARBA00023242"/>
    </source>
</evidence>
<gene>
    <name evidence="17" type="ORF">SETIT_8G089100v2</name>
</gene>
<dbReference type="InterPro" id="IPR003657">
    <property type="entry name" value="WRKY_dom"/>
</dbReference>
<dbReference type="SUPFAM" id="SSF52540">
    <property type="entry name" value="P-loop containing nucleoside triphosphate hydrolases"/>
    <property type="match status" value="1"/>
</dbReference>
<evidence type="ECO:0000313" key="17">
    <source>
        <dbReference type="EMBL" id="RCV37771.1"/>
    </source>
</evidence>
<reference evidence="17" key="1">
    <citation type="journal article" date="2012" name="Nat. Biotechnol.">
        <title>Reference genome sequence of the model plant Setaria.</title>
        <authorList>
            <person name="Bennetzen J.L."/>
            <person name="Schmutz J."/>
            <person name="Wang H."/>
            <person name="Percifield R."/>
            <person name="Hawkins J."/>
            <person name="Pontaroli A.C."/>
            <person name="Estep M."/>
            <person name="Feng L."/>
            <person name="Vaughn J.N."/>
            <person name="Grimwood J."/>
            <person name="Jenkins J."/>
            <person name="Barry K."/>
            <person name="Lindquist E."/>
            <person name="Hellsten U."/>
            <person name="Deshpande S."/>
            <person name="Wang X."/>
            <person name="Wu X."/>
            <person name="Mitros T."/>
            <person name="Triplett J."/>
            <person name="Yang X."/>
            <person name="Ye C.Y."/>
            <person name="Mauro-Herrera M."/>
            <person name="Wang L."/>
            <person name="Li P."/>
            <person name="Sharma M."/>
            <person name="Sharma R."/>
            <person name="Ronald P.C."/>
            <person name="Panaud O."/>
            <person name="Kellogg E.A."/>
            <person name="Brutnell T.P."/>
            <person name="Doust A.N."/>
            <person name="Tuskan G.A."/>
            <person name="Rokhsar D."/>
            <person name="Devos K.M."/>
        </authorList>
    </citation>
    <scope>NUCLEOTIDE SEQUENCE [LARGE SCALE GENOMIC DNA]</scope>
    <source>
        <strain evidence="17">Yugu1</strain>
    </source>
</reference>
<feature type="region of interest" description="Disordered" evidence="15">
    <location>
        <begin position="1085"/>
        <end position="1166"/>
    </location>
</feature>
<comment type="similarity">
    <text evidence="14">Belongs to the WRKY group I family.</text>
</comment>
<dbReference type="EMBL" id="CM003535">
    <property type="protein sequence ID" value="RCV37771.1"/>
    <property type="molecule type" value="Genomic_DNA"/>
</dbReference>
<evidence type="ECO:0000256" key="8">
    <source>
        <dbReference type="ARBA" id="ARBA00022833"/>
    </source>
</evidence>
<keyword evidence="11" id="KW-0238">DNA-binding</keyword>
<dbReference type="GO" id="GO:0003700">
    <property type="term" value="F:DNA-binding transcription factor activity"/>
    <property type="evidence" value="ECO:0007669"/>
    <property type="project" value="InterPro"/>
</dbReference>
<dbReference type="InterPro" id="IPR027417">
    <property type="entry name" value="P-loop_NTPase"/>
</dbReference>
<feature type="region of interest" description="Disordered" evidence="15">
    <location>
        <begin position="1248"/>
        <end position="1340"/>
    </location>
</feature>
<protein>
    <recommendedName>
        <fullName evidence="16">WRKY domain-containing protein</fullName>
    </recommendedName>
</protein>
<proteinExistence type="inferred from homology"/>
<dbReference type="Pfam" id="PF18052">
    <property type="entry name" value="Rx_N"/>
    <property type="match status" value="1"/>
</dbReference>
<dbReference type="SUPFAM" id="SSF52058">
    <property type="entry name" value="L domain-like"/>
    <property type="match status" value="1"/>
</dbReference>
<keyword evidence="6" id="KW-0547">Nucleotide-binding</keyword>
<dbReference type="Gene3D" id="3.80.10.10">
    <property type="entry name" value="Ribonuclease Inhibitor"/>
    <property type="match status" value="1"/>
</dbReference>
<evidence type="ECO:0000256" key="4">
    <source>
        <dbReference type="ARBA" id="ARBA00022723"/>
    </source>
</evidence>
<evidence type="ECO:0000256" key="11">
    <source>
        <dbReference type="ARBA" id="ARBA00023125"/>
    </source>
</evidence>
<dbReference type="FunFam" id="2.20.25.80:FF:000006">
    <property type="entry name" value="WRKY transcription factor"/>
    <property type="match status" value="1"/>
</dbReference>
<dbReference type="GO" id="GO:0009626">
    <property type="term" value="P:plant-type hypersensitive response"/>
    <property type="evidence" value="ECO:0007669"/>
    <property type="project" value="UniProtKB-ARBA"/>
</dbReference>
<accession>A0A368S5X3</accession>
<dbReference type="Pfam" id="PF03106">
    <property type="entry name" value="WRKY"/>
    <property type="match status" value="2"/>
</dbReference>
<dbReference type="GO" id="GO:0002758">
    <property type="term" value="P:innate immune response-activating signaling pathway"/>
    <property type="evidence" value="ECO:0007669"/>
    <property type="project" value="UniProtKB-ARBA"/>
</dbReference>
<feature type="domain" description="WRKY" evidence="16">
    <location>
        <begin position="1026"/>
        <end position="1092"/>
    </location>
</feature>
<dbReference type="KEGG" id="sita:101768751"/>
<dbReference type="InterPro" id="IPR036576">
    <property type="entry name" value="WRKY_dom_sf"/>
</dbReference>
<dbReference type="GO" id="GO:0005634">
    <property type="term" value="C:nucleus"/>
    <property type="evidence" value="ECO:0007669"/>
    <property type="project" value="UniProtKB-SubCell"/>
</dbReference>
<dbReference type="FunFam" id="2.20.25.80:FF:000003">
    <property type="entry name" value="WRKY transcription factor 57"/>
    <property type="match status" value="1"/>
</dbReference>
<dbReference type="OrthoDB" id="683524at2759"/>
<evidence type="ECO:0000256" key="6">
    <source>
        <dbReference type="ARBA" id="ARBA00022741"/>
    </source>
</evidence>
<evidence type="ECO:0000256" key="5">
    <source>
        <dbReference type="ARBA" id="ARBA00022737"/>
    </source>
</evidence>
<dbReference type="SMART" id="SM00774">
    <property type="entry name" value="WRKY"/>
    <property type="match status" value="2"/>
</dbReference>
<evidence type="ECO:0000256" key="1">
    <source>
        <dbReference type="ARBA" id="ARBA00004123"/>
    </source>
</evidence>